<evidence type="ECO:0000313" key="2">
    <source>
        <dbReference type="EMBL" id="MCP2169198.1"/>
    </source>
</evidence>
<proteinExistence type="predicted"/>
<protein>
    <submittedName>
        <fullName evidence="2">Uncharacterized protein</fullName>
    </submittedName>
</protein>
<feature type="transmembrane region" description="Helical" evidence="1">
    <location>
        <begin position="144"/>
        <end position="165"/>
    </location>
</feature>
<dbReference type="Proteomes" id="UP001206128">
    <property type="component" value="Unassembled WGS sequence"/>
</dbReference>
<organism evidence="2 3">
    <name type="scientific">Goodfellowiella coeruleoviolacea</name>
    <dbReference type="NCBI Taxonomy" id="334858"/>
    <lineage>
        <taxon>Bacteria</taxon>
        <taxon>Bacillati</taxon>
        <taxon>Actinomycetota</taxon>
        <taxon>Actinomycetes</taxon>
        <taxon>Pseudonocardiales</taxon>
        <taxon>Pseudonocardiaceae</taxon>
        <taxon>Goodfellowiella</taxon>
    </lineage>
</organism>
<name>A0AAE3GNE1_9PSEU</name>
<comment type="caution">
    <text evidence="2">The sequence shown here is derived from an EMBL/GenBank/DDBJ whole genome shotgun (WGS) entry which is preliminary data.</text>
</comment>
<keyword evidence="1" id="KW-0472">Membrane</keyword>
<evidence type="ECO:0000313" key="3">
    <source>
        <dbReference type="Proteomes" id="UP001206128"/>
    </source>
</evidence>
<reference evidence="2" key="1">
    <citation type="submission" date="2022-06" db="EMBL/GenBank/DDBJ databases">
        <title>Genomic Encyclopedia of Archaeal and Bacterial Type Strains, Phase II (KMG-II): from individual species to whole genera.</title>
        <authorList>
            <person name="Goeker M."/>
        </authorList>
    </citation>
    <scope>NUCLEOTIDE SEQUENCE</scope>
    <source>
        <strain evidence="2">DSM 43935</strain>
    </source>
</reference>
<feature type="transmembrane region" description="Helical" evidence="1">
    <location>
        <begin position="65"/>
        <end position="86"/>
    </location>
</feature>
<keyword evidence="1" id="KW-0812">Transmembrane</keyword>
<gene>
    <name evidence="2" type="ORF">LX83_006082</name>
</gene>
<keyword evidence="3" id="KW-1185">Reference proteome</keyword>
<dbReference type="EMBL" id="JAMTCK010000017">
    <property type="protein sequence ID" value="MCP2169198.1"/>
    <property type="molecule type" value="Genomic_DNA"/>
</dbReference>
<keyword evidence="1" id="KW-1133">Transmembrane helix</keyword>
<dbReference type="AlphaFoldDB" id="A0AAE3GNE1"/>
<feature type="transmembrane region" description="Helical" evidence="1">
    <location>
        <begin position="107"/>
        <end position="132"/>
    </location>
</feature>
<sequence>MKAGRINTAYEWWLRVCAERRARNERLWPSWRNQRRRRLLVRAWAACVLIALAFVYVGLSSVVAVFAWLAVELVVLFLYSALKVLTRQVTDVPRRLADERELALRNRYAYTGYLTGSWCLVVMMAALLPGVASDGAHGLDANQLYCLALGLLLLTTGVPTAQLAWTMPDDDPEDLADPEDLKVLTQADQGGQPRG</sequence>
<feature type="transmembrane region" description="Helical" evidence="1">
    <location>
        <begin position="39"/>
        <end position="59"/>
    </location>
</feature>
<evidence type="ECO:0000256" key="1">
    <source>
        <dbReference type="SAM" id="Phobius"/>
    </source>
</evidence>
<accession>A0AAE3GNE1</accession>